<dbReference type="PROSITE" id="PS51755">
    <property type="entry name" value="OMPR_PHOB"/>
    <property type="match status" value="1"/>
</dbReference>
<gene>
    <name evidence="11" type="ORF">AS033_10800</name>
</gene>
<dbReference type="SMART" id="SM00862">
    <property type="entry name" value="Trans_reg_C"/>
    <property type="match status" value="1"/>
</dbReference>
<dbReference type="CDD" id="cd00383">
    <property type="entry name" value="trans_reg_C"/>
    <property type="match status" value="1"/>
</dbReference>
<evidence type="ECO:0000256" key="6">
    <source>
        <dbReference type="ARBA" id="ARBA00023163"/>
    </source>
</evidence>
<protein>
    <recommendedName>
        <fullName evidence="13">Two-component system response regulator</fullName>
    </recommendedName>
</protein>
<dbReference type="GO" id="GO:0000156">
    <property type="term" value="F:phosphorelay response regulator activity"/>
    <property type="evidence" value="ECO:0007669"/>
    <property type="project" value="TreeGrafter"/>
</dbReference>
<sequence>MPTLLIVDDEADIRQLLRLYLTNEGYKILEAENGEEALATLATRPVDAMLLDVMMPVRDGFSTVQAARAAGHTLPVLMLTAKREDMDKIQGLTFGADDYIGKPFNPLEVVARVKALLRRVSQYHVPTTASAIQVGPFTLKEDERVIFKYDVPLALTRREFDCLALFLSHPRRVFSAEDLYERVWQEEALGSASNAVMVLIHKLRDKIEDVPKEPRHLQTVWGVGYKVEP</sequence>
<evidence type="ECO:0000256" key="2">
    <source>
        <dbReference type="ARBA" id="ARBA00022553"/>
    </source>
</evidence>
<dbReference type="CDD" id="cd17574">
    <property type="entry name" value="REC_OmpR"/>
    <property type="match status" value="1"/>
</dbReference>
<dbReference type="Proteomes" id="UP000053797">
    <property type="component" value="Unassembled WGS sequence"/>
</dbReference>
<accession>A0A0V8GEV4</accession>
<dbReference type="PROSITE" id="PS50110">
    <property type="entry name" value="RESPONSE_REGULATORY"/>
    <property type="match status" value="1"/>
</dbReference>
<dbReference type="OrthoDB" id="9790442at2"/>
<dbReference type="GO" id="GO:0005829">
    <property type="term" value="C:cytosol"/>
    <property type="evidence" value="ECO:0007669"/>
    <property type="project" value="TreeGrafter"/>
</dbReference>
<dbReference type="FunFam" id="1.10.10.10:FF:000018">
    <property type="entry name" value="DNA-binding response regulator ResD"/>
    <property type="match status" value="1"/>
</dbReference>
<keyword evidence="6" id="KW-0804">Transcription</keyword>
<comment type="subcellular location">
    <subcellularLocation>
        <location evidence="1">Cytoplasm</location>
    </subcellularLocation>
</comment>
<evidence type="ECO:0000256" key="5">
    <source>
        <dbReference type="ARBA" id="ARBA00023125"/>
    </source>
</evidence>
<feature type="domain" description="OmpR/PhoB-type" evidence="10">
    <location>
        <begin position="129"/>
        <end position="229"/>
    </location>
</feature>
<dbReference type="InterPro" id="IPR001867">
    <property type="entry name" value="OmpR/PhoB-type_DNA-bd"/>
</dbReference>
<dbReference type="Gene3D" id="6.10.250.690">
    <property type="match status" value="1"/>
</dbReference>
<keyword evidence="4" id="KW-0805">Transcription regulation</keyword>
<dbReference type="AlphaFoldDB" id="A0A0V8GEV4"/>
<dbReference type="FunFam" id="3.40.50.2300:FF:000001">
    <property type="entry name" value="DNA-binding response regulator PhoB"/>
    <property type="match status" value="1"/>
</dbReference>
<evidence type="ECO:0008006" key="13">
    <source>
        <dbReference type="Google" id="ProtNLM"/>
    </source>
</evidence>
<name>A0A0V8GEV4_9BACL</name>
<dbReference type="SUPFAM" id="SSF46894">
    <property type="entry name" value="C-terminal effector domain of the bipartite response regulators"/>
    <property type="match status" value="1"/>
</dbReference>
<feature type="DNA-binding region" description="OmpR/PhoB-type" evidence="8">
    <location>
        <begin position="129"/>
        <end position="229"/>
    </location>
</feature>
<dbReference type="Gene3D" id="3.40.50.2300">
    <property type="match status" value="1"/>
</dbReference>
<evidence type="ECO:0000259" key="9">
    <source>
        <dbReference type="PROSITE" id="PS50110"/>
    </source>
</evidence>
<dbReference type="PANTHER" id="PTHR48111:SF10">
    <property type="entry name" value="STAGE 0 SPORULATION PROTEIN A HOMOLOG"/>
    <property type="match status" value="1"/>
</dbReference>
<dbReference type="Pfam" id="PF00072">
    <property type="entry name" value="Response_reg"/>
    <property type="match status" value="1"/>
</dbReference>
<comment type="caution">
    <text evidence="11">The sequence shown here is derived from an EMBL/GenBank/DDBJ whole genome shotgun (WGS) entry which is preliminary data.</text>
</comment>
<dbReference type="GO" id="GO:0006355">
    <property type="term" value="P:regulation of DNA-templated transcription"/>
    <property type="evidence" value="ECO:0007669"/>
    <property type="project" value="InterPro"/>
</dbReference>
<dbReference type="InterPro" id="IPR039420">
    <property type="entry name" value="WalR-like"/>
</dbReference>
<dbReference type="EMBL" id="LNQL01000003">
    <property type="protein sequence ID" value="KSU48809.1"/>
    <property type="molecule type" value="Genomic_DNA"/>
</dbReference>
<dbReference type="InterPro" id="IPR016032">
    <property type="entry name" value="Sig_transdc_resp-reg_C-effctor"/>
</dbReference>
<evidence type="ECO:0000259" key="10">
    <source>
        <dbReference type="PROSITE" id="PS51755"/>
    </source>
</evidence>
<dbReference type="PANTHER" id="PTHR48111">
    <property type="entry name" value="REGULATOR OF RPOS"/>
    <property type="match status" value="1"/>
</dbReference>
<proteinExistence type="predicted"/>
<dbReference type="Gene3D" id="1.10.10.10">
    <property type="entry name" value="Winged helix-like DNA-binding domain superfamily/Winged helix DNA-binding domain"/>
    <property type="match status" value="1"/>
</dbReference>
<reference evidence="11 12" key="1">
    <citation type="journal article" date="2015" name="Int. J. Syst. Evol. Microbiol.">
        <title>Exiguobacterium enclense sp. nov., isolated from sediment.</title>
        <authorList>
            <person name="Dastager S.G."/>
            <person name="Mawlankar R."/>
            <person name="Sonalkar V.V."/>
            <person name="Thorat M.N."/>
            <person name="Mual P."/>
            <person name="Verma A."/>
            <person name="Krishnamurthi S."/>
            <person name="Tang S.K."/>
            <person name="Li W.J."/>
        </authorList>
    </citation>
    <scope>NUCLEOTIDE SEQUENCE [LARGE SCALE GENOMIC DNA]</scope>
    <source>
        <strain evidence="11 12">NIO-1109</strain>
    </source>
</reference>
<keyword evidence="2 7" id="KW-0597">Phosphoprotein</keyword>
<dbReference type="SMART" id="SM00448">
    <property type="entry name" value="REC"/>
    <property type="match status" value="1"/>
</dbReference>
<evidence type="ECO:0000256" key="8">
    <source>
        <dbReference type="PROSITE-ProRule" id="PRU01091"/>
    </source>
</evidence>
<keyword evidence="3" id="KW-0902">Two-component regulatory system</keyword>
<evidence type="ECO:0000256" key="3">
    <source>
        <dbReference type="ARBA" id="ARBA00023012"/>
    </source>
</evidence>
<dbReference type="GO" id="GO:0032993">
    <property type="term" value="C:protein-DNA complex"/>
    <property type="evidence" value="ECO:0007669"/>
    <property type="project" value="TreeGrafter"/>
</dbReference>
<dbReference type="InterPro" id="IPR036388">
    <property type="entry name" value="WH-like_DNA-bd_sf"/>
</dbReference>
<keyword evidence="5 8" id="KW-0238">DNA-binding</keyword>
<evidence type="ECO:0000256" key="4">
    <source>
        <dbReference type="ARBA" id="ARBA00023015"/>
    </source>
</evidence>
<evidence type="ECO:0000256" key="1">
    <source>
        <dbReference type="ARBA" id="ARBA00004496"/>
    </source>
</evidence>
<dbReference type="RefSeq" id="WP_058265507.1">
    <property type="nucleotide sequence ID" value="NZ_FMYN01000003.1"/>
</dbReference>
<feature type="modified residue" description="4-aspartylphosphate" evidence="7">
    <location>
        <position position="52"/>
    </location>
</feature>
<dbReference type="GO" id="GO:0000976">
    <property type="term" value="F:transcription cis-regulatory region binding"/>
    <property type="evidence" value="ECO:0007669"/>
    <property type="project" value="TreeGrafter"/>
</dbReference>
<feature type="domain" description="Response regulatory" evidence="9">
    <location>
        <begin position="3"/>
        <end position="117"/>
    </location>
</feature>
<dbReference type="Pfam" id="PF00486">
    <property type="entry name" value="Trans_reg_C"/>
    <property type="match status" value="1"/>
</dbReference>
<dbReference type="InterPro" id="IPR001789">
    <property type="entry name" value="Sig_transdc_resp-reg_receiver"/>
</dbReference>
<evidence type="ECO:0000313" key="12">
    <source>
        <dbReference type="Proteomes" id="UP000053797"/>
    </source>
</evidence>
<evidence type="ECO:0000256" key="7">
    <source>
        <dbReference type="PROSITE-ProRule" id="PRU00169"/>
    </source>
</evidence>
<evidence type="ECO:0000313" key="11">
    <source>
        <dbReference type="EMBL" id="KSU48809.1"/>
    </source>
</evidence>
<organism evidence="11 12">
    <name type="scientific">Exiguobacterium indicum</name>
    <dbReference type="NCBI Taxonomy" id="296995"/>
    <lineage>
        <taxon>Bacteria</taxon>
        <taxon>Bacillati</taxon>
        <taxon>Bacillota</taxon>
        <taxon>Bacilli</taxon>
        <taxon>Bacillales</taxon>
        <taxon>Bacillales Family XII. Incertae Sedis</taxon>
        <taxon>Exiguobacterium</taxon>
    </lineage>
</organism>
<dbReference type="InterPro" id="IPR011006">
    <property type="entry name" value="CheY-like_superfamily"/>
</dbReference>
<dbReference type="SUPFAM" id="SSF52172">
    <property type="entry name" value="CheY-like"/>
    <property type="match status" value="1"/>
</dbReference>